<feature type="compositionally biased region" description="Basic and acidic residues" evidence="7">
    <location>
        <begin position="53"/>
        <end position="73"/>
    </location>
</feature>
<dbReference type="InterPro" id="IPR018020">
    <property type="entry name" value="OHCU_decarboxylase"/>
</dbReference>
<dbReference type="GO" id="GO:0006144">
    <property type="term" value="P:purine nucleobase metabolic process"/>
    <property type="evidence" value="ECO:0007669"/>
    <property type="project" value="UniProtKB-KW"/>
</dbReference>
<evidence type="ECO:0000313" key="9">
    <source>
        <dbReference type="EMBL" id="ABQ75756.1"/>
    </source>
</evidence>
<keyword evidence="6" id="KW-0456">Lyase</keyword>
<evidence type="ECO:0000256" key="4">
    <source>
        <dbReference type="ARBA" id="ARBA00022631"/>
    </source>
</evidence>
<feature type="region of interest" description="Disordered" evidence="7">
    <location>
        <begin position="53"/>
        <end position="96"/>
    </location>
</feature>
<evidence type="ECO:0000256" key="5">
    <source>
        <dbReference type="ARBA" id="ARBA00022793"/>
    </source>
</evidence>
<proteinExistence type="predicted"/>
<dbReference type="GO" id="GO:0019628">
    <property type="term" value="P:urate catabolic process"/>
    <property type="evidence" value="ECO:0007669"/>
    <property type="project" value="UniProtKB-UniPathway"/>
</dbReference>
<comment type="catalytic activity">
    <reaction evidence="1">
        <text>5-hydroxy-2-oxo-4-ureido-2,5-dihydro-1H-imidazole-5-carboxylate + H(+) = (S)-allantoin + CO2</text>
        <dbReference type="Rhea" id="RHEA:26301"/>
        <dbReference type="ChEBI" id="CHEBI:15378"/>
        <dbReference type="ChEBI" id="CHEBI:15678"/>
        <dbReference type="ChEBI" id="CHEBI:16526"/>
        <dbReference type="ChEBI" id="CHEBI:58639"/>
        <dbReference type="EC" id="4.1.1.97"/>
    </reaction>
</comment>
<dbReference type="GO" id="GO:0000255">
    <property type="term" value="P:allantoin metabolic process"/>
    <property type="evidence" value="ECO:0007669"/>
    <property type="project" value="InterPro"/>
</dbReference>
<comment type="pathway">
    <text evidence="2">Purine metabolism; urate degradation; (S)-allantoin from urate: step 3/3.</text>
</comment>
<dbReference type="NCBIfam" id="TIGR03164">
    <property type="entry name" value="UHCUDC"/>
    <property type="match status" value="1"/>
</dbReference>
<keyword evidence="4" id="KW-0659">Purine metabolism</keyword>
<dbReference type="UniPathway" id="UPA00394">
    <property type="reaction ID" value="UER00652"/>
</dbReference>
<feature type="compositionally biased region" description="Polar residues" evidence="7">
    <location>
        <begin position="77"/>
        <end position="90"/>
    </location>
</feature>
<dbReference type="SUPFAM" id="SSF158694">
    <property type="entry name" value="UraD-Like"/>
    <property type="match status" value="1"/>
</dbReference>
<evidence type="ECO:0000256" key="7">
    <source>
        <dbReference type="SAM" id="MobiDB-lite"/>
    </source>
</evidence>
<sequence>MKHKSIEELNNSEKNEFVELLSDVYEESAWVAEQVHSKRPFSSVQALNDAMRDTVDSASRDTQLELLRAHPDLGEQTEMTDASETEQASAGLTDLSPAQYDTFQQLNNQYRERFGFPFIMAVKNKSPEVIQTAMEDRVEHERDQEFETALSQVHEIAKLRLQEIFAP</sequence>
<feature type="domain" description="Oxo-4-hydroxy-4-carboxy-5-ureidoimidazoline decarboxylase" evidence="8">
    <location>
        <begin position="10"/>
        <end position="162"/>
    </location>
</feature>
<accession>A5YRZ9</accession>
<dbReference type="EMBL" id="EF583981">
    <property type="protein sequence ID" value="ABQ75756.1"/>
    <property type="molecule type" value="Genomic_DNA"/>
</dbReference>
<evidence type="ECO:0000256" key="6">
    <source>
        <dbReference type="ARBA" id="ARBA00023239"/>
    </source>
</evidence>
<organism evidence="9">
    <name type="scientific">uncultured haloarchaeon</name>
    <dbReference type="NCBI Taxonomy" id="160804"/>
    <lineage>
        <taxon>Archaea</taxon>
        <taxon>Methanobacteriati</taxon>
        <taxon>Methanobacteriota</taxon>
        <taxon>Stenosarchaea group</taxon>
        <taxon>Halobacteria</taxon>
        <taxon>Halobacteriales</taxon>
        <taxon>Halobacteriaceae</taxon>
        <taxon>environmental samples</taxon>
    </lineage>
</organism>
<evidence type="ECO:0000256" key="1">
    <source>
        <dbReference type="ARBA" id="ARBA00001163"/>
    </source>
</evidence>
<dbReference type="Gene3D" id="1.10.3330.10">
    <property type="entry name" value="Oxo-4-hydroxy-4-carboxy-5-ureidoimidazoline decarboxylase"/>
    <property type="match status" value="1"/>
</dbReference>
<name>A5YRZ9_9EURY</name>
<dbReference type="PANTHER" id="PTHR43466">
    <property type="entry name" value="2-OXO-4-HYDROXY-4-CARBOXY-5-UREIDOIMIDAZOLINE DECARBOXYLASE-RELATED"/>
    <property type="match status" value="1"/>
</dbReference>
<dbReference type="AlphaFoldDB" id="A5YRZ9"/>
<evidence type="ECO:0000256" key="3">
    <source>
        <dbReference type="ARBA" id="ARBA00012257"/>
    </source>
</evidence>
<dbReference type="GO" id="GO:0051997">
    <property type="term" value="F:2-oxo-4-hydroxy-4-carboxy-5-ureidoimidazoline decarboxylase activity"/>
    <property type="evidence" value="ECO:0007669"/>
    <property type="project" value="UniProtKB-EC"/>
</dbReference>
<dbReference type="EC" id="4.1.1.97" evidence="3"/>
<dbReference type="InterPro" id="IPR017580">
    <property type="entry name" value="OHCU_decarboxylase-1"/>
</dbReference>
<dbReference type="PANTHER" id="PTHR43466:SF1">
    <property type="entry name" value="2-OXO-4-HYDROXY-4-CARBOXY-5-UREIDOIMIDAZOLINE DECARBOXYLASE-RELATED"/>
    <property type="match status" value="1"/>
</dbReference>
<dbReference type="InterPro" id="IPR036778">
    <property type="entry name" value="OHCU_decarboxylase_sf"/>
</dbReference>
<keyword evidence="5" id="KW-0210">Decarboxylase</keyword>
<dbReference type="Pfam" id="PF09349">
    <property type="entry name" value="OHCU_decarbox"/>
    <property type="match status" value="1"/>
</dbReference>
<evidence type="ECO:0000256" key="2">
    <source>
        <dbReference type="ARBA" id="ARBA00004754"/>
    </source>
</evidence>
<evidence type="ECO:0000259" key="8">
    <source>
        <dbReference type="Pfam" id="PF09349"/>
    </source>
</evidence>
<protein>
    <recommendedName>
        <fullName evidence="3">2-oxo-4-hydroxy-4-carboxy-5-ureidoimidazoline decarboxylase</fullName>
        <ecNumber evidence="3">4.1.1.97</ecNumber>
    </recommendedName>
</protein>
<reference evidence="9" key="1">
    <citation type="journal article" date="2007" name="ISME J.">
        <title>Genomic plasticity in prokaryotes: the case of the square haloarchaeon.</title>
        <authorList>
            <person name="Cuadros-Orellana S."/>
            <person name="Martin-Cuadrado A.B."/>
            <person name="Legault B."/>
            <person name="D'Auria G."/>
            <person name="Zhaxybayeva O."/>
            <person name="Papke R.T."/>
            <person name="Rodriguez-Valera F."/>
        </authorList>
    </citation>
    <scope>NUCLEOTIDE SEQUENCE</scope>
</reference>